<reference evidence="2 3" key="1">
    <citation type="journal article" date="2015" name="Genome Announc.">
        <title>Expanding the biotechnology potential of lactobacilli through comparative genomics of 213 strains and associated genera.</title>
        <authorList>
            <person name="Sun Z."/>
            <person name="Harris H.M."/>
            <person name="McCann A."/>
            <person name="Guo C."/>
            <person name="Argimon S."/>
            <person name="Zhang W."/>
            <person name="Yang X."/>
            <person name="Jeffery I.B."/>
            <person name="Cooney J.C."/>
            <person name="Kagawa T.F."/>
            <person name="Liu W."/>
            <person name="Song Y."/>
            <person name="Salvetti E."/>
            <person name="Wrobel A."/>
            <person name="Rasinkangas P."/>
            <person name="Parkhill J."/>
            <person name="Rea M.C."/>
            <person name="O'Sullivan O."/>
            <person name="Ritari J."/>
            <person name="Douillard F.P."/>
            <person name="Paul Ross R."/>
            <person name="Yang R."/>
            <person name="Briner A.E."/>
            <person name="Felis G.E."/>
            <person name="de Vos W.M."/>
            <person name="Barrangou R."/>
            <person name="Klaenhammer T.R."/>
            <person name="Caufield P.W."/>
            <person name="Cui Y."/>
            <person name="Zhang H."/>
            <person name="O'Toole P.W."/>
        </authorList>
    </citation>
    <scope>NUCLEOTIDE SEQUENCE [LARGE SCALE GENOMIC DNA]</scope>
    <source>
        <strain evidence="2 3">DSM 23829</strain>
    </source>
</reference>
<gene>
    <name evidence="2" type="ORF">FD06_GL000505</name>
</gene>
<evidence type="ECO:0000256" key="1">
    <source>
        <dbReference type="SAM" id="MobiDB-lite"/>
    </source>
</evidence>
<evidence type="ECO:0008006" key="4">
    <source>
        <dbReference type="Google" id="ProtNLM"/>
    </source>
</evidence>
<feature type="region of interest" description="Disordered" evidence="1">
    <location>
        <begin position="1"/>
        <end position="27"/>
    </location>
</feature>
<organism evidence="2 3">
    <name type="scientific">Apilactobacillus ozensis DSM 23829 = JCM 17196</name>
    <dbReference type="NCBI Taxonomy" id="1423781"/>
    <lineage>
        <taxon>Bacteria</taxon>
        <taxon>Bacillati</taxon>
        <taxon>Bacillota</taxon>
        <taxon>Bacilli</taxon>
        <taxon>Lactobacillales</taxon>
        <taxon>Lactobacillaceae</taxon>
        <taxon>Apilactobacillus</taxon>
    </lineage>
</organism>
<dbReference type="SUPFAM" id="SSF160515">
    <property type="entry name" value="YueI-like"/>
    <property type="match status" value="1"/>
</dbReference>
<dbReference type="RefSeq" id="WP_056966764.1">
    <property type="nucleotide sequence ID" value="NZ_AYYQ01000035.1"/>
</dbReference>
<dbReference type="InterPro" id="IPR012543">
    <property type="entry name" value="DUF1694"/>
</dbReference>
<comment type="caution">
    <text evidence="2">The sequence shown here is derived from an EMBL/GenBank/DDBJ whole genome shotgun (WGS) entry which is preliminary data.</text>
</comment>
<keyword evidence="3" id="KW-1185">Reference proteome</keyword>
<name>A0A0R2AV67_9LACO</name>
<dbReference type="Pfam" id="PF07997">
    <property type="entry name" value="DUF1694"/>
    <property type="match status" value="1"/>
</dbReference>
<dbReference type="Gene3D" id="3.30.1330.30">
    <property type="match status" value="1"/>
</dbReference>
<dbReference type="EMBL" id="AYYQ01000035">
    <property type="protein sequence ID" value="KRM67785.1"/>
    <property type="molecule type" value="Genomic_DNA"/>
</dbReference>
<protein>
    <recommendedName>
        <fullName evidence="4">DUF1694 domain-containing protein</fullName>
    </recommendedName>
</protein>
<evidence type="ECO:0000313" key="3">
    <source>
        <dbReference type="Proteomes" id="UP000052012"/>
    </source>
</evidence>
<evidence type="ECO:0000313" key="2">
    <source>
        <dbReference type="EMBL" id="KRM67785.1"/>
    </source>
</evidence>
<dbReference type="InterPro" id="IPR029064">
    <property type="entry name" value="Ribosomal_eL30-like_sf"/>
</dbReference>
<dbReference type="AlphaFoldDB" id="A0A0R2AV67"/>
<dbReference type="Proteomes" id="UP000052012">
    <property type="component" value="Unassembled WGS sequence"/>
</dbReference>
<dbReference type="OrthoDB" id="95278at2"/>
<dbReference type="STRING" id="1423781.FD06_GL000505"/>
<accession>A0A0R2AV67</accession>
<sequence length="156" mass="17737">MSSNDNVKGRLDQSVSGTSPKINPDEQRKYLGTFRERVSLGIKVKDLSDKYAIKCLVNEFQKNSDYQIILNGNIGHDLLSPFIKLASQNNIKFTVKNDSFYKDGADDYGVIYANKSAINIDKIDYKEKYPKKQANVNSKETKDKKGFLSKLLNIFK</sequence>
<dbReference type="PATRIC" id="fig|1423781.4.peg.518"/>
<dbReference type="PIRSF" id="PIRSF034303">
    <property type="entry name" value="DUF1694"/>
    <property type="match status" value="1"/>
</dbReference>
<proteinExistence type="predicted"/>